<dbReference type="EMBL" id="OD006930">
    <property type="protein sequence ID" value="CAD7413498.1"/>
    <property type="molecule type" value="Genomic_DNA"/>
</dbReference>
<reference evidence="2" key="1">
    <citation type="submission" date="2020-11" db="EMBL/GenBank/DDBJ databases">
        <authorList>
            <person name="Tran Van P."/>
        </authorList>
    </citation>
    <scope>NUCLEOTIDE SEQUENCE</scope>
</reference>
<dbReference type="InterPro" id="IPR015943">
    <property type="entry name" value="WD40/YVTN_repeat-like_dom_sf"/>
</dbReference>
<dbReference type="AlphaFoldDB" id="A0A7R9DF43"/>
<feature type="compositionally biased region" description="Basic and acidic residues" evidence="1">
    <location>
        <begin position="45"/>
        <end position="119"/>
    </location>
</feature>
<proteinExistence type="predicted"/>
<evidence type="ECO:0000313" key="2">
    <source>
        <dbReference type="EMBL" id="CAD7413498.1"/>
    </source>
</evidence>
<feature type="region of interest" description="Disordered" evidence="1">
    <location>
        <begin position="29"/>
        <end position="120"/>
    </location>
</feature>
<dbReference type="Gene3D" id="2.130.10.10">
    <property type="entry name" value="YVTN repeat-like/Quinoprotein amine dehydrogenase"/>
    <property type="match status" value="1"/>
</dbReference>
<gene>
    <name evidence="2" type="ORF">TPSB3V08_LOCUS9059</name>
</gene>
<sequence>MNTKKQYHGSEKKNLLKNVRTLLNPLLTLRFLSSEKQRQAGAYKIPKESNKRDRKEQESSKRDRKEQESNKRERKEQESNKRERKEQESNKRDRKEQESNKIDRKEQESNKRERKEQEKIVTLLKLTQVIPATRDAGVCSCGVDGVA</sequence>
<name>A0A7R9DF43_TIMPO</name>
<protein>
    <submittedName>
        <fullName evidence="2">Uncharacterized protein</fullName>
    </submittedName>
</protein>
<evidence type="ECO:0000256" key="1">
    <source>
        <dbReference type="SAM" id="MobiDB-lite"/>
    </source>
</evidence>
<accession>A0A7R9DF43</accession>
<organism evidence="2">
    <name type="scientific">Timema poppense</name>
    <name type="common">Walking stick</name>
    <dbReference type="NCBI Taxonomy" id="170557"/>
    <lineage>
        <taxon>Eukaryota</taxon>
        <taxon>Metazoa</taxon>
        <taxon>Ecdysozoa</taxon>
        <taxon>Arthropoda</taxon>
        <taxon>Hexapoda</taxon>
        <taxon>Insecta</taxon>
        <taxon>Pterygota</taxon>
        <taxon>Neoptera</taxon>
        <taxon>Polyneoptera</taxon>
        <taxon>Phasmatodea</taxon>
        <taxon>Timematodea</taxon>
        <taxon>Timematoidea</taxon>
        <taxon>Timematidae</taxon>
        <taxon>Timema</taxon>
    </lineage>
</organism>